<comment type="caution">
    <text evidence="1">The sequence shown here is derived from an EMBL/GenBank/DDBJ whole genome shotgun (WGS) entry which is preliminary data.</text>
</comment>
<protein>
    <submittedName>
        <fullName evidence="1">Uncharacterized protein</fullName>
    </submittedName>
</protein>
<keyword evidence="2" id="KW-1185">Reference proteome</keyword>
<dbReference type="EMBL" id="CAXLJM020000164">
    <property type="protein sequence ID" value="CAL8147129.1"/>
    <property type="molecule type" value="Genomic_DNA"/>
</dbReference>
<proteinExistence type="predicted"/>
<evidence type="ECO:0000313" key="1">
    <source>
        <dbReference type="EMBL" id="CAL8147129.1"/>
    </source>
</evidence>
<reference evidence="1 2" key="1">
    <citation type="submission" date="2024-08" db="EMBL/GenBank/DDBJ databases">
        <authorList>
            <person name="Cucini C."/>
            <person name="Frati F."/>
        </authorList>
    </citation>
    <scope>NUCLEOTIDE SEQUENCE [LARGE SCALE GENOMIC DNA]</scope>
</reference>
<name>A0ABP1S9T0_9HEXA</name>
<sequence>MIQQITPGLTKQWVGPWWKYGEEYYVYPKYLEYSGLEGAKSFNSTLSDLAIYTDLKEILTLDWLSAKAELTNTNKAALAMRSLLDVRPKDEVKREIQATLKRFWGIKPPTENIDLNKVLVRNQTSGDVLKTFL</sequence>
<organism evidence="1 2">
    <name type="scientific">Orchesella dallaii</name>
    <dbReference type="NCBI Taxonomy" id="48710"/>
    <lineage>
        <taxon>Eukaryota</taxon>
        <taxon>Metazoa</taxon>
        <taxon>Ecdysozoa</taxon>
        <taxon>Arthropoda</taxon>
        <taxon>Hexapoda</taxon>
        <taxon>Collembola</taxon>
        <taxon>Entomobryomorpha</taxon>
        <taxon>Entomobryoidea</taxon>
        <taxon>Orchesellidae</taxon>
        <taxon>Orchesellinae</taxon>
        <taxon>Orchesella</taxon>
    </lineage>
</organism>
<gene>
    <name evidence="1" type="ORF">ODALV1_LOCUS31045</name>
</gene>
<evidence type="ECO:0000313" key="2">
    <source>
        <dbReference type="Proteomes" id="UP001642540"/>
    </source>
</evidence>
<dbReference type="Proteomes" id="UP001642540">
    <property type="component" value="Unassembled WGS sequence"/>
</dbReference>
<accession>A0ABP1S9T0</accession>